<comment type="subcellular location">
    <subcellularLocation>
        <location evidence="1 8">Cell membrane</location>
        <topology evidence="1 8">Multi-pass membrane protein</topology>
    </subcellularLocation>
</comment>
<organism evidence="10 11">
    <name type="scientific">Prosthecobacter dejongeii</name>
    <dbReference type="NCBI Taxonomy" id="48465"/>
    <lineage>
        <taxon>Bacteria</taxon>
        <taxon>Pseudomonadati</taxon>
        <taxon>Verrucomicrobiota</taxon>
        <taxon>Verrucomicrobiia</taxon>
        <taxon>Verrucomicrobiales</taxon>
        <taxon>Verrucomicrobiaceae</taxon>
        <taxon>Prosthecobacter</taxon>
    </lineage>
</organism>
<evidence type="ECO:0000256" key="7">
    <source>
        <dbReference type="ARBA" id="ARBA00023136"/>
    </source>
</evidence>
<dbReference type="EMBL" id="JACHIF010000006">
    <property type="protein sequence ID" value="MBB5038744.1"/>
    <property type="molecule type" value="Genomic_DNA"/>
</dbReference>
<evidence type="ECO:0000256" key="5">
    <source>
        <dbReference type="ARBA" id="ARBA00022692"/>
    </source>
</evidence>
<keyword evidence="4" id="KW-1003">Cell membrane</keyword>
<dbReference type="PANTHER" id="PTHR42929:SF1">
    <property type="entry name" value="INNER MEMBRANE ABC TRANSPORTER PERMEASE PROTEIN YDCU-RELATED"/>
    <property type="match status" value="1"/>
</dbReference>
<evidence type="ECO:0000256" key="1">
    <source>
        <dbReference type="ARBA" id="ARBA00004651"/>
    </source>
</evidence>
<evidence type="ECO:0000256" key="6">
    <source>
        <dbReference type="ARBA" id="ARBA00022989"/>
    </source>
</evidence>
<dbReference type="Proteomes" id="UP000534294">
    <property type="component" value="Unassembled WGS sequence"/>
</dbReference>
<accession>A0A7W7YME5</accession>
<comment type="caution">
    <text evidence="10">The sequence shown here is derived from an EMBL/GenBank/DDBJ whole genome shotgun (WGS) entry which is preliminary data.</text>
</comment>
<feature type="transmembrane region" description="Helical" evidence="8">
    <location>
        <begin position="67"/>
        <end position="89"/>
    </location>
</feature>
<keyword evidence="5 8" id="KW-0812">Transmembrane</keyword>
<proteinExistence type="inferred from homology"/>
<comment type="similarity">
    <text evidence="2">Belongs to the binding-protein-dependent transport system permease family. CysTW subfamily.</text>
</comment>
<reference evidence="10 11" key="1">
    <citation type="submission" date="2020-08" db="EMBL/GenBank/DDBJ databases">
        <title>Genomic Encyclopedia of Type Strains, Phase IV (KMG-IV): sequencing the most valuable type-strain genomes for metagenomic binning, comparative biology and taxonomic classification.</title>
        <authorList>
            <person name="Goeker M."/>
        </authorList>
    </citation>
    <scope>NUCLEOTIDE SEQUENCE [LARGE SCALE GENOMIC DNA]</scope>
    <source>
        <strain evidence="10 11">DSM 12251</strain>
    </source>
</reference>
<dbReference type="Pfam" id="PF00528">
    <property type="entry name" value="BPD_transp_1"/>
    <property type="match status" value="1"/>
</dbReference>
<dbReference type="InterPro" id="IPR000515">
    <property type="entry name" value="MetI-like"/>
</dbReference>
<evidence type="ECO:0000256" key="4">
    <source>
        <dbReference type="ARBA" id="ARBA00022475"/>
    </source>
</evidence>
<keyword evidence="11" id="KW-1185">Reference proteome</keyword>
<dbReference type="PROSITE" id="PS50928">
    <property type="entry name" value="ABC_TM1"/>
    <property type="match status" value="1"/>
</dbReference>
<dbReference type="InterPro" id="IPR035906">
    <property type="entry name" value="MetI-like_sf"/>
</dbReference>
<feature type="transmembrane region" description="Helical" evidence="8">
    <location>
        <begin position="148"/>
        <end position="168"/>
    </location>
</feature>
<evidence type="ECO:0000313" key="11">
    <source>
        <dbReference type="Proteomes" id="UP000534294"/>
    </source>
</evidence>
<keyword evidence="6 8" id="KW-1133">Transmembrane helix</keyword>
<feature type="transmembrane region" description="Helical" evidence="8">
    <location>
        <begin position="7"/>
        <end position="33"/>
    </location>
</feature>
<evidence type="ECO:0000313" key="10">
    <source>
        <dbReference type="EMBL" id="MBB5038744.1"/>
    </source>
</evidence>
<keyword evidence="3 8" id="KW-0813">Transport</keyword>
<dbReference type="CDD" id="cd06261">
    <property type="entry name" value="TM_PBP2"/>
    <property type="match status" value="1"/>
</dbReference>
<dbReference type="PANTHER" id="PTHR42929">
    <property type="entry name" value="INNER MEMBRANE ABC TRANSPORTER PERMEASE PROTEIN YDCU-RELATED-RELATED"/>
    <property type="match status" value="1"/>
</dbReference>
<dbReference type="SUPFAM" id="SSF161098">
    <property type="entry name" value="MetI-like"/>
    <property type="match status" value="1"/>
</dbReference>
<evidence type="ECO:0000256" key="2">
    <source>
        <dbReference type="ARBA" id="ARBA00007069"/>
    </source>
</evidence>
<dbReference type="RefSeq" id="WP_184209831.1">
    <property type="nucleotide sequence ID" value="NZ_JACHIF010000006.1"/>
</dbReference>
<protein>
    <submittedName>
        <fullName evidence="10">Spermidine/putrescine transport system permease protein</fullName>
    </submittedName>
</protein>
<dbReference type="AlphaFoldDB" id="A0A7W7YME5"/>
<evidence type="ECO:0000256" key="3">
    <source>
        <dbReference type="ARBA" id="ARBA00022448"/>
    </source>
</evidence>
<feature type="transmembrane region" description="Helical" evidence="8">
    <location>
        <begin position="250"/>
        <end position="270"/>
    </location>
</feature>
<dbReference type="GO" id="GO:0005886">
    <property type="term" value="C:plasma membrane"/>
    <property type="evidence" value="ECO:0007669"/>
    <property type="project" value="UniProtKB-SubCell"/>
</dbReference>
<name>A0A7W7YME5_9BACT</name>
<feature type="transmembrane region" description="Helical" evidence="8">
    <location>
        <begin position="204"/>
        <end position="222"/>
    </location>
</feature>
<feature type="domain" description="ABC transmembrane type-1" evidence="9">
    <location>
        <begin position="63"/>
        <end position="269"/>
    </location>
</feature>
<evidence type="ECO:0000259" key="9">
    <source>
        <dbReference type="PROSITE" id="PS50928"/>
    </source>
</evidence>
<keyword evidence="7 8" id="KW-0472">Membrane</keyword>
<dbReference type="Gene3D" id="1.10.3720.10">
    <property type="entry name" value="MetI-like"/>
    <property type="match status" value="1"/>
</dbReference>
<sequence length="274" mass="30152">MKSRRELLLTLPSLGWLLVFFALPCVLILGLAFRASDLRGGVGDAWSLETVKSLADSQYLPVVCKTLWMSVATTACCLALALPVSWALARMGAFWRQIVLLLIIVPFLTNFIIRIFAWRSLLHPEGIIKQALVWLHLATEETLLLNNAGAVLLVMVYTQLPFAILPLYAAAEKFDFTLVDAARDLGASTWQAFRKVFLPGVRQGLISAIVIVFVCSLGQYVIPKYVGGTGDEMIGNKIEQRAFSDRNLPLASALSGVLLLAVLVPTLWLGRLKK</sequence>
<feature type="transmembrane region" description="Helical" evidence="8">
    <location>
        <begin position="98"/>
        <end position="117"/>
    </location>
</feature>
<dbReference type="GO" id="GO:0055085">
    <property type="term" value="P:transmembrane transport"/>
    <property type="evidence" value="ECO:0007669"/>
    <property type="project" value="InterPro"/>
</dbReference>
<evidence type="ECO:0000256" key="8">
    <source>
        <dbReference type="RuleBase" id="RU363032"/>
    </source>
</evidence>
<gene>
    <name evidence="10" type="ORF">HNQ64_003009</name>
</gene>